<accession>A0A445EDH5</accession>
<organism evidence="1 2">
    <name type="scientific">Arachis hypogaea</name>
    <name type="common">Peanut</name>
    <dbReference type="NCBI Taxonomy" id="3818"/>
    <lineage>
        <taxon>Eukaryota</taxon>
        <taxon>Viridiplantae</taxon>
        <taxon>Streptophyta</taxon>
        <taxon>Embryophyta</taxon>
        <taxon>Tracheophyta</taxon>
        <taxon>Spermatophyta</taxon>
        <taxon>Magnoliopsida</taxon>
        <taxon>eudicotyledons</taxon>
        <taxon>Gunneridae</taxon>
        <taxon>Pentapetalae</taxon>
        <taxon>rosids</taxon>
        <taxon>fabids</taxon>
        <taxon>Fabales</taxon>
        <taxon>Fabaceae</taxon>
        <taxon>Papilionoideae</taxon>
        <taxon>50 kb inversion clade</taxon>
        <taxon>dalbergioids sensu lato</taxon>
        <taxon>Dalbergieae</taxon>
        <taxon>Pterocarpus clade</taxon>
        <taxon>Arachis</taxon>
    </lineage>
</organism>
<reference evidence="1 2" key="1">
    <citation type="submission" date="2019-01" db="EMBL/GenBank/DDBJ databases">
        <title>Sequencing of cultivated peanut Arachis hypogaea provides insights into genome evolution and oil improvement.</title>
        <authorList>
            <person name="Chen X."/>
        </authorList>
    </citation>
    <scope>NUCLEOTIDE SEQUENCE [LARGE SCALE GENOMIC DNA]</scope>
    <source>
        <strain evidence="2">cv. Fuhuasheng</strain>
        <tissue evidence="1">Leaves</tissue>
    </source>
</reference>
<dbReference type="Proteomes" id="UP000289738">
    <property type="component" value="Chromosome A02"/>
</dbReference>
<dbReference type="EMBL" id="SDMP01000002">
    <property type="protein sequence ID" value="RYR73325.1"/>
    <property type="molecule type" value="Genomic_DNA"/>
</dbReference>
<comment type="caution">
    <text evidence="1">The sequence shown here is derived from an EMBL/GenBank/DDBJ whole genome shotgun (WGS) entry which is preliminary data.</text>
</comment>
<sequence length="187" mass="21383">MIATPVPELLFLRIIRTLFGVWWWTSIGSYDNKPSGLHQQSVEEAYNLPVTSLVKTNFYRLNELFTRKRAEGESRIRAGHVFSKSVTEKIQESLVASGNIIWIRLERCTELSKSNEELNPNFIMGRSFLLGIFCFDCGLFTPEGGLIQLNVGVSLGRGITFIRTEALSFTILLTNTIREELRFREFV</sequence>
<proteinExistence type="predicted"/>
<keyword evidence="2" id="KW-1185">Reference proteome</keyword>
<name>A0A445EDH5_ARAHY</name>
<evidence type="ECO:0000313" key="1">
    <source>
        <dbReference type="EMBL" id="RYR73325.1"/>
    </source>
</evidence>
<gene>
    <name evidence="1" type="ORF">Ahy_A02g007688</name>
</gene>
<protein>
    <submittedName>
        <fullName evidence="1">Uncharacterized protein</fullName>
    </submittedName>
</protein>
<dbReference type="AlphaFoldDB" id="A0A445EDH5"/>
<evidence type="ECO:0000313" key="2">
    <source>
        <dbReference type="Proteomes" id="UP000289738"/>
    </source>
</evidence>